<evidence type="ECO:0000259" key="2">
    <source>
        <dbReference type="PROSITE" id="PS50104"/>
    </source>
</evidence>
<dbReference type="PROSITE" id="PS50104">
    <property type="entry name" value="TIR"/>
    <property type="match status" value="1"/>
</dbReference>
<keyword evidence="1" id="KW-1133">Transmembrane helix</keyword>
<feature type="transmembrane region" description="Helical" evidence="1">
    <location>
        <begin position="267"/>
        <end position="289"/>
    </location>
</feature>
<dbReference type="Proteomes" id="UP000692816">
    <property type="component" value="Unassembled WGS sequence"/>
</dbReference>
<keyword evidence="1" id="KW-0472">Membrane</keyword>
<organism evidence="3 4">
    <name type="scientific">Bradyrhizobium quebecense</name>
    <dbReference type="NCBI Taxonomy" id="2748629"/>
    <lineage>
        <taxon>Bacteria</taxon>
        <taxon>Pseudomonadati</taxon>
        <taxon>Pseudomonadota</taxon>
        <taxon>Alphaproteobacteria</taxon>
        <taxon>Hyphomicrobiales</taxon>
        <taxon>Nitrobacteraceae</taxon>
        <taxon>Bradyrhizobium</taxon>
    </lineage>
</organism>
<dbReference type="RefSeq" id="WP_207835727.1">
    <property type="nucleotide sequence ID" value="NZ_CP088282.1"/>
</dbReference>
<evidence type="ECO:0000313" key="4">
    <source>
        <dbReference type="Proteomes" id="UP000692816"/>
    </source>
</evidence>
<accession>A0ABS3MPG6</accession>
<gene>
    <name evidence="3" type="ORF">J4P68_29200</name>
</gene>
<dbReference type="Gene3D" id="3.40.50.10140">
    <property type="entry name" value="Toll/interleukin-1 receptor homology (TIR) domain"/>
    <property type="match status" value="1"/>
</dbReference>
<sequence>MRIFLSFPSELESQADNIAQSLRNCDHDVFFSHDDLPPGDSFDARVEKAIESSDFMVFLISPASVTKGRYTLSELAFARAKWPNPSNRVLPVMMAPTSLDQVPAYLRAVTILEPQGSAAAETRAAVDRMLAAERAQSRGRSSWPFVVLALFSVVGSFITVRYATGVLQYSFVDSTPTGGITILPGVIFGLVIATCNFIFGVKDRFQLALVVAVTAAAWIAAYDASSVTLQSLGQYSKAVATAAADAGTADTTATPAEVRDTLGNNPFMGYVIGSVGGAVGGAITILGVLLTNPGFRRLDSVVVNWIAAIAAGAVYGAIVKFPDWLAWLVLFGVWQTTFILAMARGFPRGAAEIPEWLGRITTPALFGQRAAR</sequence>
<comment type="caution">
    <text evidence="3">The sequence shown here is derived from an EMBL/GenBank/DDBJ whole genome shotgun (WGS) entry which is preliminary data.</text>
</comment>
<keyword evidence="4" id="KW-1185">Reference proteome</keyword>
<dbReference type="EMBL" id="JAGEPA010000001">
    <property type="protein sequence ID" value="MBO1433332.1"/>
    <property type="molecule type" value="Genomic_DNA"/>
</dbReference>
<feature type="transmembrane region" description="Helical" evidence="1">
    <location>
        <begin position="301"/>
        <end position="318"/>
    </location>
</feature>
<name>A0ABS3MPG6_9BRAD</name>
<keyword evidence="1" id="KW-0812">Transmembrane</keyword>
<feature type="transmembrane region" description="Helical" evidence="1">
    <location>
        <begin position="324"/>
        <end position="343"/>
    </location>
</feature>
<feature type="transmembrane region" description="Helical" evidence="1">
    <location>
        <begin position="143"/>
        <end position="164"/>
    </location>
</feature>
<evidence type="ECO:0000313" key="3">
    <source>
        <dbReference type="EMBL" id="MBO1433332.1"/>
    </source>
</evidence>
<dbReference type="SUPFAM" id="SSF52200">
    <property type="entry name" value="Toll/Interleukin receptor TIR domain"/>
    <property type="match status" value="1"/>
</dbReference>
<evidence type="ECO:0000256" key="1">
    <source>
        <dbReference type="SAM" id="Phobius"/>
    </source>
</evidence>
<dbReference type="Pfam" id="PF13676">
    <property type="entry name" value="TIR_2"/>
    <property type="match status" value="1"/>
</dbReference>
<reference evidence="3" key="1">
    <citation type="journal article" date="2021" name="Int. J. Syst. Evol. Microbiol.">
        <title>Bradyrhizobium septentrionale sp. nov. (sv. septentrionale) and Bradyrhizobium quebecense sp. nov. (sv. septentrionale) associated with legumes native to Canada possess rearranged symbiosis genes and numerous insertion sequences.</title>
        <authorList>
            <person name="Bromfield E.S.P."/>
            <person name="Cloutier S."/>
        </authorList>
    </citation>
    <scope>NUCLEOTIDE SEQUENCE</scope>
    <source>
        <strain evidence="3">12S5</strain>
    </source>
</reference>
<dbReference type="InterPro" id="IPR035897">
    <property type="entry name" value="Toll_tir_struct_dom_sf"/>
</dbReference>
<feature type="domain" description="TIR" evidence="2">
    <location>
        <begin position="1"/>
        <end position="126"/>
    </location>
</feature>
<feature type="transmembrane region" description="Helical" evidence="1">
    <location>
        <begin position="176"/>
        <end position="198"/>
    </location>
</feature>
<dbReference type="InterPro" id="IPR000157">
    <property type="entry name" value="TIR_dom"/>
</dbReference>
<feature type="transmembrane region" description="Helical" evidence="1">
    <location>
        <begin position="205"/>
        <end position="222"/>
    </location>
</feature>
<proteinExistence type="predicted"/>
<protein>
    <submittedName>
        <fullName evidence="3">TIR domain-containing protein</fullName>
    </submittedName>
</protein>